<keyword evidence="2" id="KW-0560">Oxidoreductase</keyword>
<feature type="domain" description="GFO/IDH/MocA-like oxidoreductase" evidence="4">
    <location>
        <begin position="132"/>
        <end position="253"/>
    </location>
</feature>
<dbReference type="SUPFAM" id="SSF51735">
    <property type="entry name" value="NAD(P)-binding Rossmann-fold domains"/>
    <property type="match status" value="1"/>
</dbReference>
<dbReference type="PANTHER" id="PTHR22604">
    <property type="entry name" value="OXIDOREDUCTASES"/>
    <property type="match status" value="1"/>
</dbReference>
<feature type="domain" description="Gfo/Idh/MocA-like oxidoreductase N-terminal" evidence="3">
    <location>
        <begin position="5"/>
        <end position="122"/>
    </location>
</feature>
<sequence>MDRKIRWGLLGSGGIVDRWICGAKQLKDVEIVAVSSRTIESAQKMAQKHDIPLALEYDALLKRPDIDVVYIPVPHPAHKKMAIMAMEHGKSVLVEKPACVNAGELTEVLECAKKNNVFFMEGMWTRFFPMMNKIRSFLNDEGIGEVRAMNIAFSFRMPGEFRDQRWMNPELAGGGLLDTGIYNLHFAEAVLGKNPVALTGFATIDSDEYHIQVDEQASYIAKYDKGELVVMSSGVRTDMVDTAMIYGTGGYIEVPSFWKPTLIHVMKNGNITTYEEKAPQSVEGIQDDGFQYEIAHVNECIRGNLKQSPIMTWEQSLSIMKQCDELRRQWGLKYPFED</sequence>
<evidence type="ECO:0000256" key="1">
    <source>
        <dbReference type="ARBA" id="ARBA00010928"/>
    </source>
</evidence>
<evidence type="ECO:0008006" key="6">
    <source>
        <dbReference type="Google" id="ProtNLM"/>
    </source>
</evidence>
<name>A0A1B2DCS2_9BACL</name>
<reference evidence="5" key="1">
    <citation type="submission" date="2016-08" db="EMBL/GenBank/DDBJ databases">
        <title>Complete Genome Seqeunce of Paenibacillus sp. BIHB 4019 from tea rhizoplane.</title>
        <authorList>
            <person name="Thakur R."/>
            <person name="Swarnkar M.K."/>
            <person name="Gulati A."/>
        </authorList>
    </citation>
    <scope>NUCLEOTIDE SEQUENCE [LARGE SCALE GENOMIC DNA]</scope>
    <source>
        <strain evidence="5">BIHB4019</strain>
    </source>
</reference>
<gene>
    <name evidence="5" type="ORF">BBD42_02645</name>
</gene>
<evidence type="ECO:0000259" key="3">
    <source>
        <dbReference type="Pfam" id="PF01408"/>
    </source>
</evidence>
<dbReference type="Gene3D" id="3.40.50.720">
    <property type="entry name" value="NAD(P)-binding Rossmann-like Domain"/>
    <property type="match status" value="1"/>
</dbReference>
<dbReference type="InterPro" id="IPR050984">
    <property type="entry name" value="Gfo/Idh/MocA_domain"/>
</dbReference>
<evidence type="ECO:0000256" key="2">
    <source>
        <dbReference type="ARBA" id="ARBA00023002"/>
    </source>
</evidence>
<dbReference type="PANTHER" id="PTHR22604:SF105">
    <property type="entry name" value="TRANS-1,2-DIHYDROBENZENE-1,2-DIOL DEHYDROGENASE"/>
    <property type="match status" value="1"/>
</dbReference>
<comment type="similarity">
    <text evidence="1">Belongs to the Gfo/Idh/MocA family.</text>
</comment>
<dbReference type="Pfam" id="PF01408">
    <property type="entry name" value="GFO_IDH_MocA"/>
    <property type="match status" value="1"/>
</dbReference>
<dbReference type="GO" id="GO:0000166">
    <property type="term" value="F:nucleotide binding"/>
    <property type="evidence" value="ECO:0007669"/>
    <property type="project" value="InterPro"/>
</dbReference>
<dbReference type="GO" id="GO:0016491">
    <property type="term" value="F:oxidoreductase activity"/>
    <property type="evidence" value="ECO:0007669"/>
    <property type="project" value="UniProtKB-KW"/>
</dbReference>
<evidence type="ECO:0000259" key="4">
    <source>
        <dbReference type="Pfam" id="PF22725"/>
    </source>
</evidence>
<dbReference type="Pfam" id="PF22725">
    <property type="entry name" value="GFO_IDH_MocA_C3"/>
    <property type="match status" value="1"/>
</dbReference>
<accession>A0A1B2DCS2</accession>
<dbReference type="SUPFAM" id="SSF55347">
    <property type="entry name" value="Glyceraldehyde-3-phosphate dehydrogenase-like, C-terminal domain"/>
    <property type="match status" value="1"/>
</dbReference>
<dbReference type="AlphaFoldDB" id="A0A1B2DCS2"/>
<dbReference type="RefSeq" id="WP_099516883.1">
    <property type="nucleotide sequence ID" value="NZ_CP016808.1"/>
</dbReference>
<dbReference type="EMBL" id="CP016808">
    <property type="protein sequence ID" value="ANY65485.1"/>
    <property type="molecule type" value="Genomic_DNA"/>
</dbReference>
<dbReference type="InterPro" id="IPR055170">
    <property type="entry name" value="GFO_IDH_MocA-like_dom"/>
</dbReference>
<dbReference type="InterPro" id="IPR036291">
    <property type="entry name" value="NAD(P)-bd_dom_sf"/>
</dbReference>
<organism evidence="5">
    <name type="scientific">Paenibacillus sp. BIHB 4019</name>
    <dbReference type="NCBI Taxonomy" id="1870819"/>
    <lineage>
        <taxon>Bacteria</taxon>
        <taxon>Bacillati</taxon>
        <taxon>Bacillota</taxon>
        <taxon>Bacilli</taxon>
        <taxon>Bacillales</taxon>
        <taxon>Paenibacillaceae</taxon>
        <taxon>Paenibacillus</taxon>
    </lineage>
</organism>
<dbReference type="InterPro" id="IPR000683">
    <property type="entry name" value="Gfo/Idh/MocA-like_OxRdtase_N"/>
</dbReference>
<evidence type="ECO:0000313" key="5">
    <source>
        <dbReference type="EMBL" id="ANY65485.1"/>
    </source>
</evidence>
<proteinExistence type="inferred from homology"/>
<protein>
    <recommendedName>
        <fullName evidence="6">Dehydrogenase</fullName>
    </recommendedName>
</protein>
<dbReference type="Gene3D" id="3.30.360.10">
    <property type="entry name" value="Dihydrodipicolinate Reductase, domain 2"/>
    <property type="match status" value="1"/>
</dbReference>